<proteinExistence type="predicted"/>
<dbReference type="InterPro" id="IPR006202">
    <property type="entry name" value="Neur_chan_lig-bd"/>
</dbReference>
<dbReference type="SUPFAM" id="SSF63712">
    <property type="entry name" value="Nicotinic receptor ligand binding domain-like"/>
    <property type="match status" value="1"/>
</dbReference>
<dbReference type="AlphaFoldDB" id="A0ABD2JHH8"/>
<feature type="domain" description="Neurotransmitter-gated ion-channel transmembrane" evidence="15">
    <location>
        <begin position="260"/>
        <end position="328"/>
    </location>
</feature>
<dbReference type="FunFam" id="2.70.170.10:FF:000034">
    <property type="entry name" value="Ligand-Gated ion Channel"/>
    <property type="match status" value="1"/>
</dbReference>
<evidence type="ECO:0000256" key="9">
    <source>
        <dbReference type="ARBA" id="ARBA00023136"/>
    </source>
</evidence>
<dbReference type="GO" id="GO:0005886">
    <property type="term" value="C:plasma membrane"/>
    <property type="evidence" value="ECO:0007669"/>
    <property type="project" value="UniProtKB-SubCell"/>
</dbReference>
<sequence>MLIMLYTVQSVFLQLLLAVGRPAGAEVRPSADAFRSGQFGTDRSDGKAMDGQQQKQLRKDPKCDHTDSSEKAQDLAIILMRNYSRNALPEPSPVHVDVEITIQDISDISAISGTFVMDFWISAIWQDTRLQFEHLDPCRRNLSLDHDIEPRLWSPNVCIVNSKATKVHDSPKPNILLMIFPNGTTWLNYRIRSEAPCIMELRKFPMDSIRCDLIFESYSYNVAEVTLDWLEWSPVSIVKDDLNLPDFKLTNITYGKTIEMYLPTYISVFISWIAFWMDTRALPARITLSVSSLMALTFQFGTIVRTLPKASYVKAIDLWMFSCVGFIFDQKQRRRRLSAVGNLLARASISTNAGAIAFSELMKRRRSTRADFCYDYASRELSRYKPSQATRCGSLAPVPETELPSLPSSNNGIGANLMPPFPPQGIAGSGVGTPKNKKPSSELGSAVDRFSSFAFPMAFAIFNACYWTYYLSSYYSTKSLINRSIDTPKS</sequence>
<name>A0ABD2JHH8_HETSC</name>
<keyword evidence="6 13" id="KW-0732">Signal</keyword>
<dbReference type="InterPro" id="IPR036734">
    <property type="entry name" value="Neur_chan_lig-bd_sf"/>
</dbReference>
<evidence type="ECO:0000256" key="13">
    <source>
        <dbReference type="SAM" id="SignalP"/>
    </source>
</evidence>
<evidence type="ECO:0000259" key="15">
    <source>
        <dbReference type="Pfam" id="PF02932"/>
    </source>
</evidence>
<keyword evidence="7 12" id="KW-1133">Transmembrane helix</keyword>
<evidence type="ECO:0000256" key="12">
    <source>
        <dbReference type="SAM" id="Phobius"/>
    </source>
</evidence>
<evidence type="ECO:0000313" key="16">
    <source>
        <dbReference type="EMBL" id="KAL3090073.1"/>
    </source>
</evidence>
<evidence type="ECO:0000256" key="11">
    <source>
        <dbReference type="SAM" id="MobiDB-lite"/>
    </source>
</evidence>
<dbReference type="InterPro" id="IPR006201">
    <property type="entry name" value="Neur_channel"/>
</dbReference>
<dbReference type="EMBL" id="JBICCN010000143">
    <property type="protein sequence ID" value="KAL3090073.1"/>
    <property type="molecule type" value="Genomic_DNA"/>
</dbReference>
<dbReference type="SUPFAM" id="SSF90112">
    <property type="entry name" value="Neurotransmitter-gated ion-channel transmembrane pore"/>
    <property type="match status" value="1"/>
</dbReference>
<dbReference type="PROSITE" id="PS00236">
    <property type="entry name" value="NEUROTR_ION_CHANNEL"/>
    <property type="match status" value="1"/>
</dbReference>
<feature type="signal peptide" evidence="13">
    <location>
        <begin position="1"/>
        <end position="25"/>
    </location>
</feature>
<evidence type="ECO:0000256" key="5">
    <source>
        <dbReference type="ARBA" id="ARBA00022692"/>
    </source>
</evidence>
<evidence type="ECO:0000256" key="1">
    <source>
        <dbReference type="ARBA" id="ARBA00004141"/>
    </source>
</evidence>
<feature type="domain" description="Neurotransmitter-gated ion-channel ligand-binding" evidence="14">
    <location>
        <begin position="77"/>
        <end position="253"/>
    </location>
</feature>
<dbReference type="InterPro" id="IPR006028">
    <property type="entry name" value="GABAA/Glycine_rcpt"/>
</dbReference>
<evidence type="ECO:0000256" key="6">
    <source>
        <dbReference type="ARBA" id="ARBA00022729"/>
    </source>
</evidence>
<dbReference type="InterPro" id="IPR036719">
    <property type="entry name" value="Neuro-gated_channel_TM_sf"/>
</dbReference>
<dbReference type="Pfam" id="PF02931">
    <property type="entry name" value="Neur_chan_LBD"/>
    <property type="match status" value="1"/>
</dbReference>
<protein>
    <submittedName>
        <fullName evidence="16">Uncharacterized protein</fullName>
    </submittedName>
</protein>
<dbReference type="CDD" id="cd19049">
    <property type="entry name" value="LGIC_TM_anion"/>
    <property type="match status" value="1"/>
</dbReference>
<comment type="subcellular location">
    <subcellularLocation>
        <location evidence="2">Cell membrane</location>
    </subcellularLocation>
    <subcellularLocation>
        <location evidence="1">Membrane</location>
        <topology evidence="1">Multi-pass membrane protein</topology>
    </subcellularLocation>
</comment>
<dbReference type="InterPro" id="IPR038050">
    <property type="entry name" value="Neuro_actylchol_rec"/>
</dbReference>
<dbReference type="PRINTS" id="PR00253">
    <property type="entry name" value="GABAARECEPTR"/>
</dbReference>
<feature type="compositionally biased region" description="Basic and acidic residues" evidence="11">
    <location>
        <begin position="57"/>
        <end position="68"/>
    </location>
</feature>
<feature type="transmembrane region" description="Helical" evidence="12">
    <location>
        <begin position="450"/>
        <end position="469"/>
    </location>
</feature>
<evidence type="ECO:0000256" key="10">
    <source>
        <dbReference type="ARBA" id="ARBA00023303"/>
    </source>
</evidence>
<evidence type="ECO:0000313" key="17">
    <source>
        <dbReference type="Proteomes" id="UP001620645"/>
    </source>
</evidence>
<keyword evidence="17" id="KW-1185">Reference proteome</keyword>
<dbReference type="GO" id="GO:0005230">
    <property type="term" value="F:extracellular ligand-gated monoatomic ion channel activity"/>
    <property type="evidence" value="ECO:0007669"/>
    <property type="project" value="UniProtKB-ARBA"/>
</dbReference>
<dbReference type="PANTHER" id="PTHR18945">
    <property type="entry name" value="NEUROTRANSMITTER GATED ION CHANNEL"/>
    <property type="match status" value="1"/>
</dbReference>
<evidence type="ECO:0000256" key="4">
    <source>
        <dbReference type="ARBA" id="ARBA00022475"/>
    </source>
</evidence>
<organism evidence="16 17">
    <name type="scientific">Heterodera schachtii</name>
    <name type="common">Sugarbeet cyst nematode worm</name>
    <name type="synonym">Tylenchus schachtii</name>
    <dbReference type="NCBI Taxonomy" id="97005"/>
    <lineage>
        <taxon>Eukaryota</taxon>
        <taxon>Metazoa</taxon>
        <taxon>Ecdysozoa</taxon>
        <taxon>Nematoda</taxon>
        <taxon>Chromadorea</taxon>
        <taxon>Rhabditida</taxon>
        <taxon>Tylenchina</taxon>
        <taxon>Tylenchomorpha</taxon>
        <taxon>Tylenchoidea</taxon>
        <taxon>Heteroderidae</taxon>
        <taxon>Heteroderinae</taxon>
        <taxon>Heterodera</taxon>
    </lineage>
</organism>
<dbReference type="CDD" id="cd18990">
    <property type="entry name" value="LGIC_ECD_GABAAR"/>
    <property type="match status" value="1"/>
</dbReference>
<comment type="caution">
    <text evidence="16">The sequence shown here is derived from an EMBL/GenBank/DDBJ whole genome shotgun (WGS) entry which is preliminary data.</text>
</comment>
<keyword evidence="4" id="KW-1003">Cell membrane</keyword>
<dbReference type="Pfam" id="PF02932">
    <property type="entry name" value="Neur_chan_memb"/>
    <property type="match status" value="1"/>
</dbReference>
<accession>A0ABD2JHH8</accession>
<evidence type="ECO:0000256" key="7">
    <source>
        <dbReference type="ARBA" id="ARBA00022989"/>
    </source>
</evidence>
<feature type="region of interest" description="Disordered" evidence="11">
    <location>
        <begin position="30"/>
        <end position="68"/>
    </location>
</feature>
<evidence type="ECO:0000256" key="8">
    <source>
        <dbReference type="ARBA" id="ARBA00023065"/>
    </source>
</evidence>
<evidence type="ECO:0000259" key="14">
    <source>
        <dbReference type="Pfam" id="PF02931"/>
    </source>
</evidence>
<keyword evidence="9 12" id="KW-0472">Membrane</keyword>
<dbReference type="InterPro" id="IPR006029">
    <property type="entry name" value="Neurotrans-gated_channel_TM"/>
</dbReference>
<keyword evidence="5 12" id="KW-0812">Transmembrane</keyword>
<evidence type="ECO:0000256" key="2">
    <source>
        <dbReference type="ARBA" id="ARBA00004236"/>
    </source>
</evidence>
<feature type="chain" id="PRO_5044757794" evidence="13">
    <location>
        <begin position="26"/>
        <end position="490"/>
    </location>
</feature>
<dbReference type="Gene3D" id="2.70.170.10">
    <property type="entry name" value="Neurotransmitter-gated ion-channel ligand-binding domain"/>
    <property type="match status" value="1"/>
</dbReference>
<gene>
    <name evidence="16" type="ORF">niasHS_006525</name>
</gene>
<dbReference type="Proteomes" id="UP001620645">
    <property type="component" value="Unassembled WGS sequence"/>
</dbReference>
<keyword evidence="8" id="KW-0406">Ion transport</keyword>
<evidence type="ECO:0000256" key="3">
    <source>
        <dbReference type="ARBA" id="ARBA00022448"/>
    </source>
</evidence>
<keyword evidence="3" id="KW-0813">Transport</keyword>
<dbReference type="InterPro" id="IPR018000">
    <property type="entry name" value="Neurotransmitter_ion_chnl_CS"/>
</dbReference>
<reference evidence="16 17" key="1">
    <citation type="submission" date="2024-10" db="EMBL/GenBank/DDBJ databases">
        <authorList>
            <person name="Kim D."/>
        </authorList>
    </citation>
    <scope>NUCLEOTIDE SEQUENCE [LARGE SCALE GENOMIC DNA]</scope>
    <source>
        <strain evidence="16">Taebaek</strain>
    </source>
</reference>
<dbReference type="Gene3D" id="1.20.58.390">
    <property type="entry name" value="Neurotransmitter-gated ion-channel transmembrane domain"/>
    <property type="match status" value="1"/>
</dbReference>
<keyword evidence="10" id="KW-0407">Ion channel</keyword>